<feature type="region of interest" description="Disordered" evidence="6">
    <location>
        <begin position="1"/>
        <end position="159"/>
    </location>
</feature>
<dbReference type="PANTHER" id="PTHR15073">
    <property type="entry name" value="MICROTUBULE-ASSOCIATED PROTEIN"/>
    <property type="match status" value="1"/>
</dbReference>
<feature type="compositionally biased region" description="Basic and acidic residues" evidence="6">
    <location>
        <begin position="313"/>
        <end position="343"/>
    </location>
</feature>
<evidence type="ECO:0000256" key="2">
    <source>
        <dbReference type="ARBA" id="ARBA00007525"/>
    </source>
</evidence>
<proteinExistence type="inferred from homology"/>
<dbReference type="GeneID" id="115818776"/>
<dbReference type="CTD" id="565172"/>
<sequence length="758" mass="86744">MDKMESRDASLTPSVNSLRMDGQQLKNPTKAQGLRSSERKGTIGTRPDITPKSPASPTKMGTSPQSKKVLETKYEDRQKLAKERREERDKFLDERTKLQVAKQSKWREKEEKARQLRDQQLEVRKKRLEEQRLKAEKRRAALEERDRQKMERNKERYESALRRSTKKTWAEIRQQRWTWTQSLCANSSQRESRCSVSAVNLPKHVDNSVINKRLSKSSATLWNSPSRTRSLQLRPWESSIVDRLMTPTLSFLARSRSAASVLSSGKDRHSPVCPRSSSASPLTVCGHRPQHRCTEHWRVTASTPDISQRQRRHDSMDQQKKGKKDKNRENEKEKGTFTKENVLKTRQSLPSMKHRADGSPGPWSKPRPASPITPRGRPSSPSPTASPKPPSARGRPPGTKPKPRPKRSQTPVRVEPRTSSPIVVRDSRQLAPPDDHRASSPVLPIITSSLPVVPAALSSSVPWAQEQSSLVGGGSGPSPGKPMAGTNDPEEATRILAEKRRQAREQREREEQERREQEERERVLREERAAREAEERRRREEEAREMAELERLRDEAQRLQEEKEARERARAEQEENERLQRQKEESEAKAREEAERQRLEREKHFQREEQERLERKKRLEEIMKRTRKTDAGEKKDTKPTTSAIINGDDAKRESEISKETFDFQQCPEEKDDSSQDSMSDSSSVLLVNGVQPKHENGLSASSGHFEEIIQLSNHSGGNGGGREKTESGIPDESIMAFESEETFLKKAGMSPQQVTEVL</sequence>
<feature type="compositionally biased region" description="Basic and acidic residues" evidence="6">
    <location>
        <begin position="425"/>
        <end position="438"/>
    </location>
</feature>
<keyword evidence="4" id="KW-0175">Coiled coil</keyword>
<protein>
    <submittedName>
        <fullName evidence="8">MAP7 domain-containing protein 1a</fullName>
    </submittedName>
</protein>
<feature type="region of interest" description="Disordered" evidence="6">
    <location>
        <begin position="711"/>
        <end position="730"/>
    </location>
</feature>
<reference evidence="8" key="1">
    <citation type="submission" date="2025-08" db="UniProtKB">
        <authorList>
            <consortium name="RefSeq"/>
        </authorList>
    </citation>
    <scope>IDENTIFICATION</scope>
</reference>
<dbReference type="InterPro" id="IPR008604">
    <property type="entry name" value="MAP7_fam"/>
</dbReference>
<feature type="region of interest" description="Disordered" evidence="6">
    <location>
        <begin position="262"/>
        <end position="442"/>
    </location>
</feature>
<dbReference type="Proteomes" id="UP000504632">
    <property type="component" value="Chromosome 8"/>
</dbReference>
<dbReference type="GO" id="GO:0015630">
    <property type="term" value="C:microtubule cytoskeleton"/>
    <property type="evidence" value="ECO:0007669"/>
    <property type="project" value="InterPro"/>
</dbReference>
<feature type="compositionally biased region" description="Pro residues" evidence="6">
    <location>
        <begin position="380"/>
        <end position="390"/>
    </location>
</feature>
<dbReference type="GO" id="GO:0000226">
    <property type="term" value="P:microtubule cytoskeleton organization"/>
    <property type="evidence" value="ECO:0007669"/>
    <property type="project" value="InterPro"/>
</dbReference>
<evidence type="ECO:0000256" key="6">
    <source>
        <dbReference type="SAM" id="MobiDB-lite"/>
    </source>
</evidence>
<accession>A0A6J2VYJ7</accession>
<feature type="compositionally biased region" description="Polar residues" evidence="6">
    <location>
        <begin position="458"/>
        <end position="470"/>
    </location>
</feature>
<feature type="region of interest" description="Disordered" evidence="6">
    <location>
        <begin position="458"/>
        <end position="699"/>
    </location>
</feature>
<comment type="subcellular location">
    <subcellularLocation>
        <location evidence="1">Cytoplasm</location>
        <location evidence="1">Cytoskeleton</location>
    </subcellularLocation>
</comment>
<feature type="compositionally biased region" description="Basic and acidic residues" evidence="6">
    <location>
        <begin position="105"/>
        <end position="159"/>
    </location>
</feature>
<dbReference type="RefSeq" id="XP_030638120.1">
    <property type="nucleotide sequence ID" value="XM_030782260.1"/>
</dbReference>
<evidence type="ECO:0000313" key="7">
    <source>
        <dbReference type="Proteomes" id="UP000504632"/>
    </source>
</evidence>
<evidence type="ECO:0000256" key="1">
    <source>
        <dbReference type="ARBA" id="ARBA00004245"/>
    </source>
</evidence>
<evidence type="ECO:0000256" key="4">
    <source>
        <dbReference type="ARBA" id="ARBA00023054"/>
    </source>
</evidence>
<feature type="compositionally biased region" description="Basic and acidic residues" evidence="6">
    <location>
        <begin position="648"/>
        <end position="661"/>
    </location>
</feature>
<name>A0A6J2VYJ7_CHACN</name>
<dbReference type="OrthoDB" id="10066352at2759"/>
<keyword evidence="5" id="KW-0206">Cytoskeleton</keyword>
<gene>
    <name evidence="8" type="primary">map7d1a</name>
</gene>
<dbReference type="PANTHER" id="PTHR15073:SF2">
    <property type="entry name" value="MAP7 DOMAIN-CONTAINING PROTEIN 1"/>
    <property type="match status" value="1"/>
</dbReference>
<comment type="similarity">
    <text evidence="2">Belongs to the MAP7 family.</text>
</comment>
<dbReference type="InterPro" id="IPR051483">
    <property type="entry name" value="MAP7_domain-containing"/>
</dbReference>
<dbReference type="AlphaFoldDB" id="A0A6J2VYJ7"/>
<feature type="compositionally biased region" description="Polar residues" evidence="6">
    <location>
        <begin position="53"/>
        <end position="66"/>
    </location>
</feature>
<evidence type="ECO:0000313" key="8">
    <source>
        <dbReference type="RefSeq" id="XP_030638120.1"/>
    </source>
</evidence>
<organism evidence="7 8">
    <name type="scientific">Chanos chanos</name>
    <name type="common">Milkfish</name>
    <name type="synonym">Mugil chanos</name>
    <dbReference type="NCBI Taxonomy" id="29144"/>
    <lineage>
        <taxon>Eukaryota</taxon>
        <taxon>Metazoa</taxon>
        <taxon>Chordata</taxon>
        <taxon>Craniata</taxon>
        <taxon>Vertebrata</taxon>
        <taxon>Euteleostomi</taxon>
        <taxon>Actinopterygii</taxon>
        <taxon>Neopterygii</taxon>
        <taxon>Teleostei</taxon>
        <taxon>Ostariophysi</taxon>
        <taxon>Gonorynchiformes</taxon>
        <taxon>Chanidae</taxon>
        <taxon>Chanos</taxon>
    </lineage>
</organism>
<evidence type="ECO:0000256" key="5">
    <source>
        <dbReference type="ARBA" id="ARBA00023212"/>
    </source>
</evidence>
<dbReference type="InParanoid" id="A0A6J2VYJ7"/>
<feature type="compositionally biased region" description="Basic and acidic residues" evidence="6">
    <location>
        <begin position="491"/>
        <end position="638"/>
    </location>
</feature>
<keyword evidence="3" id="KW-0963">Cytoplasm</keyword>
<dbReference type="Pfam" id="PF05672">
    <property type="entry name" value="MAP7"/>
    <property type="match status" value="1"/>
</dbReference>
<keyword evidence="7" id="KW-1185">Reference proteome</keyword>
<feature type="compositionally biased region" description="Basic and acidic residues" evidence="6">
    <location>
        <begin position="68"/>
        <end position="97"/>
    </location>
</feature>
<evidence type="ECO:0000256" key="3">
    <source>
        <dbReference type="ARBA" id="ARBA00022490"/>
    </source>
</evidence>